<organism evidence="1 2">
    <name type="scientific">Mycobacterium tuberculosis</name>
    <dbReference type="NCBI Taxonomy" id="1773"/>
    <lineage>
        <taxon>Bacteria</taxon>
        <taxon>Bacillati</taxon>
        <taxon>Actinomycetota</taxon>
        <taxon>Actinomycetes</taxon>
        <taxon>Mycobacteriales</taxon>
        <taxon>Mycobacteriaceae</taxon>
        <taxon>Mycobacterium</taxon>
        <taxon>Mycobacterium tuberculosis complex</taxon>
    </lineage>
</organism>
<dbReference type="AlphaFoldDB" id="A0A916LCU2"/>
<proteinExistence type="predicted"/>
<dbReference type="Proteomes" id="UP000039021">
    <property type="component" value="Unassembled WGS sequence"/>
</dbReference>
<name>A0A916LCU2_MYCTX</name>
<accession>A0A916LCU2</accession>
<gene>
    <name evidence="1" type="ORF">ERS007739_03091</name>
</gene>
<comment type="caution">
    <text evidence="1">The sequence shown here is derived from an EMBL/GenBank/DDBJ whole genome shotgun (WGS) entry which is preliminary data.</text>
</comment>
<dbReference type="EMBL" id="CSBK01001536">
    <property type="protein sequence ID" value="COY79624.1"/>
    <property type="molecule type" value="Genomic_DNA"/>
</dbReference>
<protein>
    <submittedName>
        <fullName evidence="1">Uncharacterized protein</fullName>
    </submittedName>
</protein>
<sequence length="89" mass="9570">MPRADLRASGCNLHTMLALLCRIHTARPVCARNHGVGLLDESTVLNNLRHTAICEIRHRPGIVTQLVVVVASNHMVNCAAGAFCTSSGR</sequence>
<evidence type="ECO:0000313" key="1">
    <source>
        <dbReference type="EMBL" id="COY79624.1"/>
    </source>
</evidence>
<reference evidence="2" key="1">
    <citation type="submission" date="2015-03" db="EMBL/GenBank/DDBJ databases">
        <authorList>
            <consortium name="Pathogen Informatics"/>
        </authorList>
    </citation>
    <scope>NUCLEOTIDE SEQUENCE [LARGE SCALE GENOMIC DNA]</scope>
    <source>
        <strain evidence="2">N09902308</strain>
    </source>
</reference>
<evidence type="ECO:0000313" key="2">
    <source>
        <dbReference type="Proteomes" id="UP000039021"/>
    </source>
</evidence>